<proteinExistence type="predicted"/>
<reference evidence="1" key="1">
    <citation type="submission" date="2019-07" db="EMBL/GenBank/DDBJ databases">
        <authorList>
            <person name="Palmer J.M."/>
        </authorList>
    </citation>
    <scope>NUCLEOTIDE SEQUENCE</scope>
    <source>
        <strain evidence="1">PC9</strain>
    </source>
</reference>
<keyword evidence="2" id="KW-1185">Reference proteome</keyword>
<evidence type="ECO:0000313" key="1">
    <source>
        <dbReference type="EMBL" id="KAF7424439.1"/>
    </source>
</evidence>
<accession>A0A8H6ZPZ1</accession>
<name>A0A8H6ZPZ1_PLEOS</name>
<comment type="caution">
    <text evidence="1">The sequence shown here is derived from an EMBL/GenBank/DDBJ whole genome shotgun (WGS) entry which is preliminary data.</text>
</comment>
<sequence length="142" mass="15864">MSTGSVKAMGFPGVASWEHAMTPSENLSPTEAKQRQSYVDNLEASKLVEKKRRFHKGMEILKNLQSVPPTRQKPTSLKGKQVTRFLQGFLHGGFHGRPDVATEYVGHAIEIIKLGRKVWSNVPDSEKGAVFRETFLMGLRAE</sequence>
<organism evidence="1 2">
    <name type="scientific">Pleurotus ostreatus</name>
    <name type="common">Oyster mushroom</name>
    <name type="synonym">White-rot fungus</name>
    <dbReference type="NCBI Taxonomy" id="5322"/>
    <lineage>
        <taxon>Eukaryota</taxon>
        <taxon>Fungi</taxon>
        <taxon>Dikarya</taxon>
        <taxon>Basidiomycota</taxon>
        <taxon>Agaricomycotina</taxon>
        <taxon>Agaricomycetes</taxon>
        <taxon>Agaricomycetidae</taxon>
        <taxon>Agaricales</taxon>
        <taxon>Pleurotineae</taxon>
        <taxon>Pleurotaceae</taxon>
        <taxon>Pleurotus</taxon>
    </lineage>
</organism>
<dbReference type="Proteomes" id="UP000623687">
    <property type="component" value="Unassembled WGS sequence"/>
</dbReference>
<gene>
    <name evidence="1" type="ORF">PC9H_009746</name>
</gene>
<dbReference type="EMBL" id="JACETU010000007">
    <property type="protein sequence ID" value="KAF7424439.1"/>
    <property type="molecule type" value="Genomic_DNA"/>
</dbReference>
<protein>
    <submittedName>
        <fullName evidence="1">Uncharacterized protein</fullName>
    </submittedName>
</protein>
<evidence type="ECO:0000313" key="2">
    <source>
        <dbReference type="Proteomes" id="UP000623687"/>
    </source>
</evidence>
<dbReference type="RefSeq" id="XP_036628633.1">
    <property type="nucleotide sequence ID" value="XM_036779244.1"/>
</dbReference>
<dbReference type="AlphaFoldDB" id="A0A8H6ZPZ1"/>
<dbReference type="GeneID" id="59379564"/>
<dbReference type="OrthoDB" id="2423701at2759"/>
<dbReference type="VEuPathDB" id="FungiDB:PC9H_009746"/>